<dbReference type="PANTHER" id="PTHR30026:SF20">
    <property type="entry name" value="OUTER MEMBRANE PROTEIN TOLC"/>
    <property type="match status" value="1"/>
</dbReference>
<reference evidence="9" key="1">
    <citation type="submission" date="2020-07" db="EMBL/GenBank/DDBJ databases">
        <title>Huge and variable diversity of episymbiotic CPR bacteria and DPANN archaea in groundwater ecosystems.</title>
        <authorList>
            <person name="He C.Y."/>
            <person name="Keren R."/>
            <person name="Whittaker M."/>
            <person name="Farag I.F."/>
            <person name="Doudna J."/>
            <person name="Cate J.H.D."/>
            <person name="Banfield J.F."/>
        </authorList>
    </citation>
    <scope>NUCLEOTIDE SEQUENCE</scope>
    <source>
        <strain evidence="9">NC_groundwater_717_Ag_S-0.2um_59_8</strain>
    </source>
</reference>
<dbReference type="Gene3D" id="1.20.1600.10">
    <property type="entry name" value="Outer membrane efflux proteins (OEP)"/>
    <property type="match status" value="1"/>
</dbReference>
<dbReference type="AlphaFoldDB" id="A0A932M234"/>
<dbReference type="InterPro" id="IPR028351">
    <property type="entry name" value="CyaE"/>
</dbReference>
<name>A0A932M234_UNCTE</name>
<keyword evidence="8" id="KW-0732">Signal</keyword>
<keyword evidence="3" id="KW-0813">Transport</keyword>
<dbReference type="GO" id="GO:1990281">
    <property type="term" value="C:efflux pump complex"/>
    <property type="evidence" value="ECO:0007669"/>
    <property type="project" value="TreeGrafter"/>
</dbReference>
<dbReference type="EMBL" id="JACPSX010000202">
    <property type="protein sequence ID" value="MBI3015491.1"/>
    <property type="molecule type" value="Genomic_DNA"/>
</dbReference>
<evidence type="ECO:0000256" key="3">
    <source>
        <dbReference type="ARBA" id="ARBA00022448"/>
    </source>
</evidence>
<keyword evidence="4" id="KW-1134">Transmembrane beta strand</keyword>
<keyword evidence="5" id="KW-0812">Transmembrane</keyword>
<dbReference type="PANTHER" id="PTHR30026">
    <property type="entry name" value="OUTER MEMBRANE PROTEIN TOLC"/>
    <property type="match status" value="1"/>
</dbReference>
<dbReference type="SUPFAM" id="SSF56954">
    <property type="entry name" value="Outer membrane efflux proteins (OEP)"/>
    <property type="match status" value="1"/>
</dbReference>
<evidence type="ECO:0000256" key="6">
    <source>
        <dbReference type="ARBA" id="ARBA00023136"/>
    </source>
</evidence>
<keyword evidence="6" id="KW-0472">Membrane</keyword>
<organism evidence="9 10">
    <name type="scientific">Tectimicrobiota bacterium</name>
    <dbReference type="NCBI Taxonomy" id="2528274"/>
    <lineage>
        <taxon>Bacteria</taxon>
        <taxon>Pseudomonadati</taxon>
        <taxon>Nitrospinota/Tectimicrobiota group</taxon>
        <taxon>Candidatus Tectimicrobiota</taxon>
    </lineage>
</organism>
<evidence type="ECO:0000256" key="8">
    <source>
        <dbReference type="SAM" id="SignalP"/>
    </source>
</evidence>
<comment type="caution">
    <text evidence="9">The sequence shown here is derived from an EMBL/GenBank/DDBJ whole genome shotgun (WGS) entry which is preliminary data.</text>
</comment>
<protein>
    <submittedName>
        <fullName evidence="9">TolC family protein</fullName>
    </submittedName>
</protein>
<dbReference type="Pfam" id="PF02321">
    <property type="entry name" value="OEP"/>
    <property type="match status" value="2"/>
</dbReference>
<proteinExistence type="inferred from homology"/>
<evidence type="ECO:0000256" key="7">
    <source>
        <dbReference type="ARBA" id="ARBA00023237"/>
    </source>
</evidence>
<evidence type="ECO:0000256" key="4">
    <source>
        <dbReference type="ARBA" id="ARBA00022452"/>
    </source>
</evidence>
<sequence>MNILKFILTVLVVVLFSHPLLAQEVKPAAEAEPLSLTQALSVALQNSPLLKASEQEVAMALAKVGQARAQLLPRIDVGTSFHRTTSPLMAFGDRLNQERVTTGDFDPRRLNDPAAISNFNTYLEITQPVYNGGKEWTGLNQSRLAHEAKQREDRRTLDQLRFDVTQAYYGVILGREQLQVARETLKTAEAHEAQARSLFRAGLVVESDVLSAEVRLAQVREFLIAAENGLTLSRSALNTIMGVDEARAFRVTEALKFFEFKQDPEELKRRALRSRADLEALRVQVRVAEQGVRLARSDYLPRLNLGGRYDLNEEHFLGTRGESWTGMVTLSINLFDGLGTSSRVEEARAGVLRVKALQERLEQGISLQVRQAHLDLLTARGRIQASEKAVDQARESLRITQNRYNSGLTTIVELLDGEVRLTEARMRTLQALYDYAVAKAKIDLAVGEEL</sequence>
<comment type="subcellular location">
    <subcellularLocation>
        <location evidence="1">Cell outer membrane</location>
    </subcellularLocation>
</comment>
<keyword evidence="7" id="KW-0998">Cell outer membrane</keyword>
<dbReference type="GO" id="GO:0015562">
    <property type="term" value="F:efflux transmembrane transporter activity"/>
    <property type="evidence" value="ECO:0007669"/>
    <property type="project" value="InterPro"/>
</dbReference>
<dbReference type="PIRSF" id="PIRSF001892">
    <property type="entry name" value="CyaE"/>
    <property type="match status" value="1"/>
</dbReference>
<evidence type="ECO:0000313" key="10">
    <source>
        <dbReference type="Proteomes" id="UP000741360"/>
    </source>
</evidence>
<accession>A0A932M234</accession>
<evidence type="ECO:0000313" key="9">
    <source>
        <dbReference type="EMBL" id="MBI3015491.1"/>
    </source>
</evidence>
<evidence type="ECO:0000256" key="1">
    <source>
        <dbReference type="ARBA" id="ARBA00004442"/>
    </source>
</evidence>
<feature type="signal peptide" evidence="8">
    <location>
        <begin position="1"/>
        <end position="22"/>
    </location>
</feature>
<gene>
    <name evidence="9" type="ORF">HYY65_10615</name>
</gene>
<dbReference type="GO" id="GO:0009279">
    <property type="term" value="C:cell outer membrane"/>
    <property type="evidence" value="ECO:0007669"/>
    <property type="project" value="UniProtKB-SubCell"/>
</dbReference>
<feature type="chain" id="PRO_5037274994" evidence="8">
    <location>
        <begin position="23"/>
        <end position="450"/>
    </location>
</feature>
<comment type="similarity">
    <text evidence="2">Belongs to the outer membrane factor (OMF) (TC 1.B.17) family.</text>
</comment>
<dbReference type="GO" id="GO:0015288">
    <property type="term" value="F:porin activity"/>
    <property type="evidence" value="ECO:0007669"/>
    <property type="project" value="TreeGrafter"/>
</dbReference>
<dbReference type="Proteomes" id="UP000741360">
    <property type="component" value="Unassembled WGS sequence"/>
</dbReference>
<dbReference type="InterPro" id="IPR003423">
    <property type="entry name" value="OMP_efflux"/>
</dbReference>
<dbReference type="InterPro" id="IPR051906">
    <property type="entry name" value="TolC-like"/>
</dbReference>
<evidence type="ECO:0000256" key="5">
    <source>
        <dbReference type="ARBA" id="ARBA00022692"/>
    </source>
</evidence>
<evidence type="ECO:0000256" key="2">
    <source>
        <dbReference type="ARBA" id="ARBA00007613"/>
    </source>
</evidence>